<sequence>MYKQLILSLAVIKEKAAYLIVILASLVFALISRLMSSPVVEDSEDTIIIMSLSETLAMITFLMLLTLFLNKQYNLTKYKMSEWYYSQPASMKQVVQGDIALILIAHIASYLYWIVFNFLNQTPEKSNIMLMVIAVSLLVHGLYLIRLYQNGGEIDMVMSLLYFLPVFIAFCFHAMLIRNDLDMQLHLSESAGWHFYLYQLPYLTLVGTVIAMIVSYIVTSRRINRQHDLA</sequence>
<feature type="transmembrane region" description="Helical" evidence="1">
    <location>
        <begin position="157"/>
        <end position="176"/>
    </location>
</feature>
<feature type="transmembrane region" description="Helical" evidence="1">
    <location>
        <begin position="128"/>
        <end position="145"/>
    </location>
</feature>
<feature type="transmembrane region" description="Helical" evidence="1">
    <location>
        <begin position="196"/>
        <end position="218"/>
    </location>
</feature>
<evidence type="ECO:0000313" key="2">
    <source>
        <dbReference type="EMBL" id="TDM02467.1"/>
    </source>
</evidence>
<evidence type="ECO:0000313" key="3">
    <source>
        <dbReference type="Proteomes" id="UP000295280"/>
    </source>
</evidence>
<feature type="transmembrane region" description="Helical" evidence="1">
    <location>
        <begin position="99"/>
        <end position="116"/>
    </location>
</feature>
<comment type="caution">
    <text evidence="2">The sequence shown here is derived from an EMBL/GenBank/DDBJ whole genome shotgun (WGS) entry which is preliminary data.</text>
</comment>
<evidence type="ECO:0000256" key="1">
    <source>
        <dbReference type="SAM" id="Phobius"/>
    </source>
</evidence>
<reference evidence="2 3" key="1">
    <citation type="submission" date="2019-01" db="EMBL/GenBank/DDBJ databases">
        <title>Draft genome sequences of the type strains of six Macrococcus species.</title>
        <authorList>
            <person name="Mazhar S."/>
            <person name="Altermann E."/>
            <person name="Hill C."/>
            <person name="Mcauliffe O."/>
        </authorList>
    </citation>
    <scope>NUCLEOTIDE SEQUENCE [LARGE SCALE GENOMIC DNA]</scope>
    <source>
        <strain evidence="2 3">ATCC 51828</strain>
    </source>
</reference>
<dbReference type="OrthoDB" id="2389083at2"/>
<keyword evidence="1" id="KW-0472">Membrane</keyword>
<protein>
    <submittedName>
        <fullName evidence="2">Uncharacterized protein</fullName>
    </submittedName>
</protein>
<name>A0A9Q8CJG1_9STAP</name>
<dbReference type="EMBL" id="SCWD01000002">
    <property type="protein sequence ID" value="TDM02467.1"/>
    <property type="molecule type" value="Genomic_DNA"/>
</dbReference>
<accession>A0A9Q8CJG1</accession>
<gene>
    <name evidence="2" type="ORF">ERX40_07895</name>
</gene>
<dbReference type="Proteomes" id="UP000295280">
    <property type="component" value="Unassembled WGS sequence"/>
</dbReference>
<proteinExistence type="predicted"/>
<dbReference type="AlphaFoldDB" id="A0A9Q8CJG1"/>
<keyword evidence="1" id="KW-0812">Transmembrane</keyword>
<dbReference type="RefSeq" id="WP_133417949.1">
    <property type="nucleotide sequence ID" value="NZ_SCWD01000002.1"/>
</dbReference>
<keyword evidence="1" id="KW-1133">Transmembrane helix</keyword>
<feature type="transmembrane region" description="Helical" evidence="1">
    <location>
        <begin position="47"/>
        <end position="69"/>
    </location>
</feature>
<keyword evidence="3" id="KW-1185">Reference proteome</keyword>
<feature type="transmembrane region" description="Helical" evidence="1">
    <location>
        <begin position="16"/>
        <end position="35"/>
    </location>
</feature>
<organism evidence="2 3">
    <name type="scientific">Macrococcus carouselicus</name>
    <dbReference type="NCBI Taxonomy" id="69969"/>
    <lineage>
        <taxon>Bacteria</taxon>
        <taxon>Bacillati</taxon>
        <taxon>Bacillota</taxon>
        <taxon>Bacilli</taxon>
        <taxon>Bacillales</taxon>
        <taxon>Staphylococcaceae</taxon>
        <taxon>Macrococcus</taxon>
    </lineage>
</organism>